<accession>S7NS51</accession>
<organism evidence="2 3">
    <name type="scientific">Myotis brandtii</name>
    <name type="common">Brandt's bat</name>
    <dbReference type="NCBI Taxonomy" id="109478"/>
    <lineage>
        <taxon>Eukaryota</taxon>
        <taxon>Metazoa</taxon>
        <taxon>Chordata</taxon>
        <taxon>Craniata</taxon>
        <taxon>Vertebrata</taxon>
        <taxon>Euteleostomi</taxon>
        <taxon>Mammalia</taxon>
        <taxon>Eutheria</taxon>
        <taxon>Laurasiatheria</taxon>
        <taxon>Chiroptera</taxon>
        <taxon>Yangochiroptera</taxon>
        <taxon>Vespertilionidae</taxon>
        <taxon>Myotis</taxon>
    </lineage>
</organism>
<keyword evidence="3" id="KW-1185">Reference proteome</keyword>
<evidence type="ECO:0000256" key="1">
    <source>
        <dbReference type="SAM" id="MobiDB-lite"/>
    </source>
</evidence>
<gene>
    <name evidence="2" type="ORF">D623_10000072</name>
</gene>
<protein>
    <submittedName>
        <fullName evidence="2">Tight junction protein ZO-2</fullName>
    </submittedName>
</protein>
<feature type="compositionally biased region" description="Basic and acidic residues" evidence="1">
    <location>
        <begin position="70"/>
        <end position="79"/>
    </location>
</feature>
<dbReference type="AlphaFoldDB" id="S7NS51"/>
<reference evidence="2 3" key="1">
    <citation type="journal article" date="2013" name="Nat. Commun.">
        <title>Genome analysis reveals insights into physiology and longevity of the Brandt's bat Myotis brandtii.</title>
        <authorList>
            <person name="Seim I."/>
            <person name="Fang X."/>
            <person name="Xiong Z."/>
            <person name="Lobanov A.V."/>
            <person name="Huang Z."/>
            <person name="Ma S."/>
            <person name="Feng Y."/>
            <person name="Turanov A.A."/>
            <person name="Zhu Y."/>
            <person name="Lenz T.L."/>
            <person name="Gerashchenko M.V."/>
            <person name="Fan D."/>
            <person name="Hee Yim S."/>
            <person name="Yao X."/>
            <person name="Jordan D."/>
            <person name="Xiong Y."/>
            <person name="Ma Y."/>
            <person name="Lyapunov A.N."/>
            <person name="Chen G."/>
            <person name="Kulakova O.I."/>
            <person name="Sun Y."/>
            <person name="Lee S.G."/>
            <person name="Bronson R.T."/>
            <person name="Moskalev A.A."/>
            <person name="Sunyaev S.R."/>
            <person name="Zhang G."/>
            <person name="Krogh A."/>
            <person name="Wang J."/>
            <person name="Gladyshev V.N."/>
        </authorList>
    </citation>
    <scope>NUCLEOTIDE SEQUENCE [LARGE SCALE GENOMIC DNA]</scope>
</reference>
<feature type="region of interest" description="Disordered" evidence="1">
    <location>
        <begin position="41"/>
        <end position="94"/>
    </location>
</feature>
<evidence type="ECO:0000313" key="3">
    <source>
        <dbReference type="Proteomes" id="UP000052978"/>
    </source>
</evidence>
<name>S7NS51_MYOBR</name>
<evidence type="ECO:0000313" key="2">
    <source>
        <dbReference type="EMBL" id="EPQ20569.1"/>
    </source>
</evidence>
<dbReference type="EMBL" id="KE261962">
    <property type="protein sequence ID" value="EPQ20569.1"/>
    <property type="molecule type" value="Genomic_DNA"/>
</dbReference>
<dbReference type="Proteomes" id="UP000052978">
    <property type="component" value="Unassembled WGS sequence"/>
</dbReference>
<proteinExistence type="predicted"/>
<sequence>MASSPPTQVGISLDLLLPSPTPGTCSGARSAPGLSALSVAPRPLVPQKGPSALYQDARGSYGSDVEEEEYRQQLSEHSKRGYYGQPSRYRDTEL</sequence>